<keyword evidence="6" id="KW-1133">Transmembrane helix</keyword>
<evidence type="ECO:0000256" key="8">
    <source>
        <dbReference type="ARBA" id="ARBA00023157"/>
    </source>
</evidence>
<evidence type="ECO:0000256" key="7">
    <source>
        <dbReference type="ARBA" id="ARBA00023136"/>
    </source>
</evidence>
<keyword evidence="4" id="KW-0256">Endoplasmic reticulum</keyword>
<dbReference type="AlphaFoldDB" id="A0A2B4S1R9"/>
<evidence type="ECO:0000313" key="11">
    <source>
        <dbReference type="Proteomes" id="UP000225706"/>
    </source>
</evidence>
<dbReference type="SMART" id="SM01299">
    <property type="entry name" value="PIP49_N"/>
    <property type="match status" value="1"/>
</dbReference>
<evidence type="ECO:0000256" key="2">
    <source>
        <dbReference type="ARBA" id="ARBA00006338"/>
    </source>
</evidence>
<protein>
    <submittedName>
        <fullName evidence="10">Protein FAM69A</fullName>
    </submittedName>
</protein>
<comment type="subcellular location">
    <subcellularLocation>
        <location evidence="1">Endoplasmic reticulum membrane</location>
        <topology evidence="1">Single-pass type II membrane protein</topology>
    </subcellularLocation>
</comment>
<dbReference type="PANTHER" id="PTHR21093">
    <property type="entry name" value="DIVERGENT PROTEIN KINASE DOMAIN 1C-RELATED"/>
    <property type="match status" value="1"/>
</dbReference>
<dbReference type="Pfam" id="PF14875">
    <property type="entry name" value="PIP49_N"/>
    <property type="match status" value="1"/>
</dbReference>
<feature type="domain" description="FAM69 N-terminal" evidence="9">
    <location>
        <begin position="1"/>
        <end position="114"/>
    </location>
</feature>
<accession>A0A2B4S1R9</accession>
<dbReference type="GO" id="GO:0005789">
    <property type="term" value="C:endoplasmic reticulum membrane"/>
    <property type="evidence" value="ECO:0007669"/>
    <property type="project" value="UniProtKB-SubCell"/>
</dbReference>
<sequence>MKHSSYSLQTKCSAYKAGHVSGPLCPDLCSSQSIFHLGNCLSTVPDKKIYNGEWQGEKVIFKINMSWFEEFERRQIIADISVVSSYQEDVSSRVKALFGDCSHCNKLVSRLLLLGDGDGDKTISASEGRTFISLLQLVEPMMLMVLNESKHTVDFFGYCGGLYAVEEVSFVASDVFGDTWELTELSLFPDVFEPKQKVFNDLSSRAMKFVGSSLLKMAGNFGYASTVAKCPIISAFFHVYINSIRKKFDFAYSLLDATLDVSTSRYGLTQLCDVHLGNYGITTTSTVKLLDLDLMYPHVFLRTLLEQKKCVSDWDCFVGRFDFCWSTCDKTKGTCKSLLGIQDLHMVCEGVFPQLFKSPNYLEPTGHNMTCLERVMRKLAVFCSKIPVVYSSEELQRNILTVKKRLKSVYVMVANEC</sequence>
<keyword evidence="3" id="KW-0812">Transmembrane</keyword>
<dbReference type="InterPro" id="IPR022049">
    <property type="entry name" value="FAM69_kinase_dom"/>
</dbReference>
<evidence type="ECO:0000256" key="6">
    <source>
        <dbReference type="ARBA" id="ARBA00022989"/>
    </source>
</evidence>
<keyword evidence="11" id="KW-1185">Reference proteome</keyword>
<dbReference type="Proteomes" id="UP000225706">
    <property type="component" value="Unassembled WGS sequence"/>
</dbReference>
<reference evidence="11" key="1">
    <citation type="journal article" date="2017" name="bioRxiv">
        <title>Comparative analysis of the genomes of Stylophora pistillata and Acropora digitifera provides evidence for extensive differences between species of corals.</title>
        <authorList>
            <person name="Voolstra C.R."/>
            <person name="Li Y."/>
            <person name="Liew Y.J."/>
            <person name="Baumgarten S."/>
            <person name="Zoccola D."/>
            <person name="Flot J.-F."/>
            <person name="Tambutte S."/>
            <person name="Allemand D."/>
            <person name="Aranda M."/>
        </authorList>
    </citation>
    <scope>NUCLEOTIDE SEQUENCE [LARGE SCALE GENOMIC DNA]</scope>
</reference>
<dbReference type="EMBL" id="LSMT01000171">
    <property type="protein sequence ID" value="PFX24634.1"/>
    <property type="molecule type" value="Genomic_DNA"/>
</dbReference>
<evidence type="ECO:0000256" key="1">
    <source>
        <dbReference type="ARBA" id="ARBA00004648"/>
    </source>
</evidence>
<keyword evidence="8" id="KW-1015">Disulfide bond</keyword>
<comment type="similarity">
    <text evidence="2">Belongs to the DIPK family.</text>
</comment>
<name>A0A2B4S1R9_STYPI</name>
<evidence type="ECO:0000259" key="9">
    <source>
        <dbReference type="SMART" id="SM01299"/>
    </source>
</evidence>
<dbReference type="Pfam" id="PF12260">
    <property type="entry name" value="PIP49_C"/>
    <property type="match status" value="1"/>
</dbReference>
<dbReference type="OrthoDB" id="8860232at2759"/>
<gene>
    <name evidence="10" type="primary">FAM69A</name>
    <name evidence="10" type="ORF">AWC38_SpisGene10765</name>
</gene>
<dbReference type="InterPro" id="IPR029244">
    <property type="entry name" value="FAM69_N"/>
</dbReference>
<comment type="caution">
    <text evidence="10">The sequence shown here is derived from an EMBL/GenBank/DDBJ whole genome shotgun (WGS) entry which is preliminary data.</text>
</comment>
<organism evidence="10 11">
    <name type="scientific">Stylophora pistillata</name>
    <name type="common">Smooth cauliflower coral</name>
    <dbReference type="NCBI Taxonomy" id="50429"/>
    <lineage>
        <taxon>Eukaryota</taxon>
        <taxon>Metazoa</taxon>
        <taxon>Cnidaria</taxon>
        <taxon>Anthozoa</taxon>
        <taxon>Hexacorallia</taxon>
        <taxon>Scleractinia</taxon>
        <taxon>Astrocoeniina</taxon>
        <taxon>Pocilloporidae</taxon>
        <taxon>Stylophora</taxon>
    </lineage>
</organism>
<dbReference type="PANTHER" id="PTHR21093:SF13">
    <property type="entry name" value="EF-HAND DOMAIN-CONTAINING PROTEIN"/>
    <property type="match status" value="1"/>
</dbReference>
<evidence type="ECO:0000256" key="4">
    <source>
        <dbReference type="ARBA" id="ARBA00022824"/>
    </source>
</evidence>
<proteinExistence type="inferred from homology"/>
<keyword evidence="5" id="KW-0735">Signal-anchor</keyword>
<evidence type="ECO:0000256" key="3">
    <source>
        <dbReference type="ARBA" id="ARBA00022692"/>
    </source>
</evidence>
<keyword evidence="7" id="KW-0472">Membrane</keyword>
<evidence type="ECO:0000256" key="5">
    <source>
        <dbReference type="ARBA" id="ARBA00022968"/>
    </source>
</evidence>
<evidence type="ECO:0000313" key="10">
    <source>
        <dbReference type="EMBL" id="PFX24634.1"/>
    </source>
</evidence>